<feature type="transmembrane region" description="Helical" evidence="1">
    <location>
        <begin position="107"/>
        <end position="129"/>
    </location>
</feature>
<keyword evidence="1" id="KW-1133">Transmembrane helix</keyword>
<name>A0A1Z5J848_FISSO</name>
<protein>
    <recommendedName>
        <fullName evidence="4">EF-hand domain-containing protein</fullName>
    </recommendedName>
</protein>
<comment type="caution">
    <text evidence="2">The sequence shown here is derived from an EMBL/GenBank/DDBJ whole genome shotgun (WGS) entry which is preliminary data.</text>
</comment>
<gene>
    <name evidence="2" type="ORF">FisN_3Lh361</name>
</gene>
<dbReference type="AlphaFoldDB" id="A0A1Z5J848"/>
<keyword evidence="1" id="KW-0472">Membrane</keyword>
<accession>A0A1Z5J848</accession>
<evidence type="ECO:0000256" key="1">
    <source>
        <dbReference type="SAM" id="Phobius"/>
    </source>
</evidence>
<dbReference type="OrthoDB" id="57253at2759"/>
<proteinExistence type="predicted"/>
<dbReference type="InParanoid" id="A0A1Z5J848"/>
<dbReference type="Proteomes" id="UP000198406">
    <property type="component" value="Unassembled WGS sequence"/>
</dbReference>
<evidence type="ECO:0000313" key="2">
    <source>
        <dbReference type="EMBL" id="GAX10165.1"/>
    </source>
</evidence>
<evidence type="ECO:0000313" key="3">
    <source>
        <dbReference type="Proteomes" id="UP000198406"/>
    </source>
</evidence>
<organism evidence="2 3">
    <name type="scientific">Fistulifera solaris</name>
    <name type="common">Oleaginous diatom</name>
    <dbReference type="NCBI Taxonomy" id="1519565"/>
    <lineage>
        <taxon>Eukaryota</taxon>
        <taxon>Sar</taxon>
        <taxon>Stramenopiles</taxon>
        <taxon>Ochrophyta</taxon>
        <taxon>Bacillariophyta</taxon>
        <taxon>Bacillariophyceae</taxon>
        <taxon>Bacillariophycidae</taxon>
        <taxon>Naviculales</taxon>
        <taxon>Naviculaceae</taxon>
        <taxon>Fistulifera</taxon>
    </lineage>
</organism>
<keyword evidence="1" id="KW-0812">Transmembrane</keyword>
<evidence type="ECO:0008006" key="4">
    <source>
        <dbReference type="Google" id="ProtNLM"/>
    </source>
</evidence>
<keyword evidence="3" id="KW-1185">Reference proteome</keyword>
<dbReference type="EMBL" id="BDSP01000016">
    <property type="protein sequence ID" value="GAX10165.1"/>
    <property type="molecule type" value="Genomic_DNA"/>
</dbReference>
<sequence length="344" mass="37561">MSTEEETTAKSVSIAEDATEKTAVAKKPLEMRRLSTISRRYDRDGKGYLDETEQALRRMDTQNQGFLGMDKIYGIVEELHAQEQRNSALIEDLRTEAKANSSLRKGIFLLCIFTIFLTISNIGTSLAAARLAKDTQVSYYNDLQSSESGVRLGTTPKDVMVQMNPVSEELRMRRSRHLQAASDLMCPNVTAANAAIHNSTILCELSGTMGSAEAARLYELFCPGYETSGYCTGNGVSKINLNCHGHLSTLFGGSQLPPTPPVSFDGMTAYPTSGMGYVGEAAVFLFGRLLPCIQEFSVGLYCPDEPVVMDSGELNDDCMMFLSWEPGTCLGRVELCGQPTESSV</sequence>
<reference evidence="2 3" key="1">
    <citation type="journal article" date="2015" name="Plant Cell">
        <title>Oil accumulation by the oleaginous diatom Fistulifera solaris as revealed by the genome and transcriptome.</title>
        <authorList>
            <person name="Tanaka T."/>
            <person name="Maeda Y."/>
            <person name="Veluchamy A."/>
            <person name="Tanaka M."/>
            <person name="Abida H."/>
            <person name="Marechal E."/>
            <person name="Bowler C."/>
            <person name="Muto M."/>
            <person name="Sunaga Y."/>
            <person name="Tanaka M."/>
            <person name="Yoshino T."/>
            <person name="Taniguchi T."/>
            <person name="Fukuda Y."/>
            <person name="Nemoto M."/>
            <person name="Matsumoto M."/>
            <person name="Wong P.S."/>
            <person name="Aburatani S."/>
            <person name="Fujibuchi W."/>
        </authorList>
    </citation>
    <scope>NUCLEOTIDE SEQUENCE [LARGE SCALE GENOMIC DNA]</scope>
    <source>
        <strain evidence="2 3">JPCC DA0580</strain>
    </source>
</reference>